<dbReference type="GO" id="GO:0004644">
    <property type="term" value="F:phosphoribosylglycinamide formyltransferase activity"/>
    <property type="evidence" value="ECO:0007669"/>
    <property type="project" value="UniProtKB-UniRule"/>
</dbReference>
<dbReference type="InterPro" id="IPR001555">
    <property type="entry name" value="GART_AS"/>
</dbReference>
<evidence type="ECO:0000313" key="9">
    <source>
        <dbReference type="Proteomes" id="UP000032430"/>
    </source>
</evidence>
<comment type="catalytic activity">
    <reaction evidence="5 6">
        <text>N(1)-(5-phospho-beta-D-ribosyl)glycinamide + (6R)-10-formyltetrahydrofolate = N(2)-formyl-N(1)-(5-phospho-beta-D-ribosyl)glycinamide + (6S)-5,6,7,8-tetrahydrofolate + H(+)</text>
        <dbReference type="Rhea" id="RHEA:15053"/>
        <dbReference type="ChEBI" id="CHEBI:15378"/>
        <dbReference type="ChEBI" id="CHEBI:57453"/>
        <dbReference type="ChEBI" id="CHEBI:143788"/>
        <dbReference type="ChEBI" id="CHEBI:147286"/>
        <dbReference type="ChEBI" id="CHEBI:195366"/>
        <dbReference type="EC" id="2.1.2.2"/>
    </reaction>
</comment>
<reference evidence="9" key="1">
    <citation type="submission" date="2014-09" db="EMBL/GenBank/DDBJ databases">
        <authorList>
            <person name="Gomez-Valero L."/>
        </authorList>
    </citation>
    <scope>NUCLEOTIDE SEQUENCE [LARGE SCALE GENOMIC DNA]</scope>
    <source>
        <strain evidence="9">ATCC700992</strain>
    </source>
</reference>
<feature type="active site" description="Proton donor" evidence="6">
    <location>
        <position position="108"/>
    </location>
</feature>
<evidence type="ECO:0000256" key="3">
    <source>
        <dbReference type="ARBA" id="ARBA00022755"/>
    </source>
</evidence>
<organism evidence="8 9">
    <name type="scientific">Legionella fallonii LLAP-10</name>
    <dbReference type="NCBI Taxonomy" id="1212491"/>
    <lineage>
        <taxon>Bacteria</taxon>
        <taxon>Pseudomonadati</taxon>
        <taxon>Pseudomonadota</taxon>
        <taxon>Gammaproteobacteria</taxon>
        <taxon>Legionellales</taxon>
        <taxon>Legionellaceae</taxon>
        <taxon>Legionella</taxon>
    </lineage>
</organism>
<dbReference type="NCBIfam" id="TIGR00639">
    <property type="entry name" value="PurN"/>
    <property type="match status" value="1"/>
</dbReference>
<keyword evidence="9" id="KW-1185">Reference proteome</keyword>
<feature type="binding site" evidence="6">
    <location>
        <position position="64"/>
    </location>
    <ligand>
        <name>(6R)-10-formyltetrahydrofolate</name>
        <dbReference type="ChEBI" id="CHEBI:195366"/>
    </ligand>
</feature>
<dbReference type="UniPathway" id="UPA00074">
    <property type="reaction ID" value="UER00126"/>
</dbReference>
<dbReference type="RefSeq" id="WP_045095654.1">
    <property type="nucleotide sequence ID" value="NZ_LN614827.1"/>
</dbReference>
<evidence type="ECO:0000256" key="5">
    <source>
        <dbReference type="ARBA" id="ARBA00047664"/>
    </source>
</evidence>
<dbReference type="InterPro" id="IPR002376">
    <property type="entry name" value="Formyl_transf_N"/>
</dbReference>
<dbReference type="OrthoDB" id="9806170at2"/>
<feature type="binding site" evidence="6">
    <location>
        <position position="106"/>
    </location>
    <ligand>
        <name>(6R)-10-formyltetrahydrofolate</name>
        <dbReference type="ChEBI" id="CHEBI:195366"/>
    </ligand>
</feature>
<dbReference type="InterPro" id="IPR004607">
    <property type="entry name" value="GART"/>
</dbReference>
<dbReference type="SUPFAM" id="SSF53328">
    <property type="entry name" value="Formyltransferase"/>
    <property type="match status" value="1"/>
</dbReference>
<dbReference type="STRING" id="1212491.LFA_1686"/>
<feature type="domain" description="Formyl transferase N-terminal" evidence="7">
    <location>
        <begin position="5"/>
        <end position="184"/>
    </location>
</feature>
<evidence type="ECO:0000256" key="2">
    <source>
        <dbReference type="ARBA" id="ARBA00022679"/>
    </source>
</evidence>
<dbReference type="KEGG" id="lfa:LFA_1686"/>
<dbReference type="Proteomes" id="UP000032430">
    <property type="component" value="Chromosome I"/>
</dbReference>
<evidence type="ECO:0000259" key="7">
    <source>
        <dbReference type="Pfam" id="PF00551"/>
    </source>
</evidence>
<proteinExistence type="inferred from homology"/>
<dbReference type="EMBL" id="LN614827">
    <property type="protein sequence ID" value="CEG57091.1"/>
    <property type="molecule type" value="Genomic_DNA"/>
</dbReference>
<evidence type="ECO:0000256" key="4">
    <source>
        <dbReference type="ARBA" id="ARBA00038440"/>
    </source>
</evidence>
<keyword evidence="2 6" id="KW-0808">Transferase</keyword>
<dbReference type="Gene3D" id="3.40.50.170">
    <property type="entry name" value="Formyl transferase, N-terminal domain"/>
    <property type="match status" value="1"/>
</dbReference>
<evidence type="ECO:0000256" key="1">
    <source>
        <dbReference type="ARBA" id="ARBA00005054"/>
    </source>
</evidence>
<dbReference type="PANTHER" id="PTHR43369">
    <property type="entry name" value="PHOSPHORIBOSYLGLYCINAMIDE FORMYLTRANSFERASE"/>
    <property type="match status" value="1"/>
</dbReference>
<sequence>MIRLGILGSTRGTNMLTLIDRINKRHLSASIEVVISNKSQAMILERAVDYGLNAEFLSPVGLSRSEYDQQISERLLHYHVDLVVLIGYMRILSPEFVTAWHDKVINIHPSLLPAFAGKMDVEVHQAVLDSGVKETGCTVHYVTEQVDDGPILLQKKCPVFSGDTVESLKQRVQELEGLALVEAIQSLT</sequence>
<dbReference type="AlphaFoldDB" id="A0A098G551"/>
<evidence type="ECO:0000256" key="6">
    <source>
        <dbReference type="HAMAP-Rule" id="MF_01930"/>
    </source>
</evidence>
<comment type="pathway">
    <text evidence="1 6">Purine metabolism; IMP biosynthesis via de novo pathway; N(2)-formyl-N(1)-(5-phospho-D-ribosyl)glycinamide from N(1)-(5-phospho-D-ribosyl)glycinamide (10-formyl THF route): step 1/1.</text>
</comment>
<dbReference type="HOGENOM" id="CLU_038395_1_1_6"/>
<dbReference type="GO" id="GO:0005737">
    <property type="term" value="C:cytoplasm"/>
    <property type="evidence" value="ECO:0007669"/>
    <property type="project" value="TreeGrafter"/>
</dbReference>
<keyword evidence="3 6" id="KW-0658">Purine biosynthesis</keyword>
<name>A0A098G551_9GAMM</name>
<feature type="binding site" evidence="6">
    <location>
        <begin position="12"/>
        <end position="14"/>
    </location>
    <ligand>
        <name>N(1)-(5-phospho-beta-D-ribosyl)glycinamide</name>
        <dbReference type="ChEBI" id="CHEBI:143788"/>
    </ligand>
</feature>
<dbReference type="PANTHER" id="PTHR43369:SF2">
    <property type="entry name" value="PHOSPHORIBOSYLGLYCINAMIDE FORMYLTRANSFERASE"/>
    <property type="match status" value="1"/>
</dbReference>
<evidence type="ECO:0000313" key="8">
    <source>
        <dbReference type="EMBL" id="CEG57091.1"/>
    </source>
</evidence>
<protein>
    <recommendedName>
        <fullName evidence="6">Phosphoribosylglycinamide formyltransferase</fullName>
        <ecNumber evidence="6">2.1.2.2</ecNumber>
    </recommendedName>
    <alternativeName>
        <fullName evidence="6">5'-phosphoribosylglycinamide transformylase</fullName>
    </alternativeName>
    <alternativeName>
        <fullName evidence="6">GAR transformylase</fullName>
        <shortName evidence="6">GART</shortName>
    </alternativeName>
</protein>
<dbReference type="InterPro" id="IPR036477">
    <property type="entry name" value="Formyl_transf_N_sf"/>
</dbReference>
<gene>
    <name evidence="6 8" type="primary">purN</name>
    <name evidence="8" type="ORF">LFA_1686</name>
</gene>
<comment type="function">
    <text evidence="6">Catalyzes the transfer of a formyl group from 10-formyltetrahydrofolate to 5-phospho-ribosyl-glycinamide (GAR), producing 5-phospho-ribosyl-N-formylglycinamide (FGAR) and tetrahydrofolate.</text>
</comment>
<feature type="site" description="Raises pKa of active site His" evidence="6">
    <location>
        <position position="147"/>
    </location>
</feature>
<dbReference type="CDD" id="cd08645">
    <property type="entry name" value="FMT_core_GART"/>
    <property type="match status" value="1"/>
</dbReference>
<dbReference type="GO" id="GO:0006189">
    <property type="term" value="P:'de novo' IMP biosynthetic process"/>
    <property type="evidence" value="ECO:0007669"/>
    <property type="project" value="UniProtKB-UniRule"/>
</dbReference>
<comment type="similarity">
    <text evidence="4 6">Belongs to the GART family.</text>
</comment>
<dbReference type="HAMAP" id="MF_01930">
    <property type="entry name" value="PurN"/>
    <property type="match status" value="1"/>
</dbReference>
<feature type="binding site" evidence="6">
    <location>
        <begin position="89"/>
        <end position="92"/>
    </location>
    <ligand>
        <name>(6R)-10-formyltetrahydrofolate</name>
        <dbReference type="ChEBI" id="CHEBI:195366"/>
    </ligand>
</feature>
<dbReference type="PROSITE" id="PS00373">
    <property type="entry name" value="GART"/>
    <property type="match status" value="1"/>
</dbReference>
<dbReference type="EC" id="2.1.2.2" evidence="6"/>
<dbReference type="FunFam" id="3.40.50.170:FF:000013">
    <property type="entry name" value="Phosphoribosylamine-glycine ligase"/>
    <property type="match status" value="1"/>
</dbReference>
<accession>A0A098G551</accession>
<dbReference type="Pfam" id="PF00551">
    <property type="entry name" value="Formyl_trans_N"/>
    <property type="match status" value="1"/>
</dbReference>